<evidence type="ECO:0000256" key="3">
    <source>
        <dbReference type="ARBA" id="ARBA00022729"/>
    </source>
</evidence>
<organism evidence="8 9">
    <name type="scientific">Mucilaginibacter mallensis</name>
    <dbReference type="NCBI Taxonomy" id="652787"/>
    <lineage>
        <taxon>Bacteria</taxon>
        <taxon>Pseudomonadati</taxon>
        <taxon>Bacteroidota</taxon>
        <taxon>Sphingobacteriia</taxon>
        <taxon>Sphingobacteriales</taxon>
        <taxon>Sphingobacteriaceae</taxon>
        <taxon>Mucilaginibacter</taxon>
    </lineage>
</organism>
<gene>
    <name evidence="8" type="ORF">SAMN05216490_3193</name>
</gene>
<feature type="domain" description="SusD-like N-terminal" evidence="7">
    <location>
        <begin position="85"/>
        <end position="229"/>
    </location>
</feature>
<dbReference type="PROSITE" id="PS51257">
    <property type="entry name" value="PROKAR_LIPOPROTEIN"/>
    <property type="match status" value="1"/>
</dbReference>
<keyword evidence="9" id="KW-1185">Reference proteome</keyword>
<dbReference type="Gene3D" id="1.25.40.390">
    <property type="match status" value="1"/>
</dbReference>
<proteinExistence type="inferred from homology"/>
<reference evidence="8 9" key="1">
    <citation type="submission" date="2016-10" db="EMBL/GenBank/DDBJ databases">
        <authorList>
            <person name="de Groot N.N."/>
        </authorList>
    </citation>
    <scope>NUCLEOTIDE SEQUENCE [LARGE SCALE GENOMIC DNA]</scope>
    <source>
        <strain evidence="8 9">MP1X4</strain>
    </source>
</reference>
<accession>A0A1H1ZNY0</accession>
<dbReference type="InterPro" id="IPR011990">
    <property type="entry name" value="TPR-like_helical_dom_sf"/>
</dbReference>
<evidence type="ECO:0000313" key="8">
    <source>
        <dbReference type="EMBL" id="SDT35511.1"/>
    </source>
</evidence>
<evidence type="ECO:0000259" key="7">
    <source>
        <dbReference type="Pfam" id="PF14322"/>
    </source>
</evidence>
<dbReference type="InterPro" id="IPR012944">
    <property type="entry name" value="SusD_RagB_dom"/>
</dbReference>
<feature type="domain" description="RagB/SusD" evidence="6">
    <location>
        <begin position="334"/>
        <end position="464"/>
    </location>
</feature>
<comment type="subcellular location">
    <subcellularLocation>
        <location evidence="1">Cell outer membrane</location>
    </subcellularLocation>
</comment>
<dbReference type="STRING" id="652787.SAMN05216490_3193"/>
<dbReference type="Pfam" id="PF07980">
    <property type="entry name" value="SusD_RagB"/>
    <property type="match status" value="1"/>
</dbReference>
<evidence type="ECO:0000256" key="2">
    <source>
        <dbReference type="ARBA" id="ARBA00006275"/>
    </source>
</evidence>
<dbReference type="Pfam" id="PF14322">
    <property type="entry name" value="SusD-like_3"/>
    <property type="match status" value="1"/>
</dbReference>
<dbReference type="EMBL" id="LT629740">
    <property type="protein sequence ID" value="SDT35511.1"/>
    <property type="molecule type" value="Genomic_DNA"/>
</dbReference>
<protein>
    <submittedName>
        <fullName evidence="8">RagB/SusD domain-containing protein</fullName>
    </submittedName>
</protein>
<keyword evidence="5" id="KW-0998">Cell outer membrane</keyword>
<evidence type="ECO:0000256" key="1">
    <source>
        <dbReference type="ARBA" id="ARBA00004442"/>
    </source>
</evidence>
<evidence type="ECO:0000256" key="5">
    <source>
        <dbReference type="ARBA" id="ARBA00023237"/>
    </source>
</evidence>
<evidence type="ECO:0000256" key="4">
    <source>
        <dbReference type="ARBA" id="ARBA00023136"/>
    </source>
</evidence>
<keyword evidence="4" id="KW-0472">Membrane</keyword>
<name>A0A1H1ZNY0_MUCMA</name>
<sequence length="464" mass="50402">MKKIFFNTNKIIIGLLLVAGLFASCKKLIEIPANPTSQVTQQEEFADSASTMSAVAGVYVYNGGNGFGYSDGDMTVCSALSADEVTTSISSDAQQFYTYTLTSLNSYITGNLWSYPYQSMFQVNSVLSGVANNSALSAAFQKQITGEMEVVRALYYFNLVNIFGGVPLVTTTNYAATAHLPRATTTAIYAQIKADLTDAEKKLTATYPSPGRFRPNLYTAMALLAKVDLYLGNWQSAYTEANSVINSGLYNVANVPLNGVFLNGSNEAIWQLPANGLFGVNSDAAHFLPLYSGATPNYPVTPFLLNAFEAGDQRLQNWIGSTSVGNQTFSYSNKYKNLDATVTTEDQMILRLAEVYLIRAEAAAHINNLPQAIADINTIRTRAGLPNTTADVTSPTAVLNAVMHERQTELFCEWGNRWFDLKRTGTAAAVLGSEKTGYSTNAALYPLPQTQIQLDNLLIQNPGY</sequence>
<dbReference type="Proteomes" id="UP000199679">
    <property type="component" value="Chromosome I"/>
</dbReference>
<dbReference type="SUPFAM" id="SSF48452">
    <property type="entry name" value="TPR-like"/>
    <property type="match status" value="1"/>
</dbReference>
<evidence type="ECO:0000259" key="6">
    <source>
        <dbReference type="Pfam" id="PF07980"/>
    </source>
</evidence>
<dbReference type="GO" id="GO:0009279">
    <property type="term" value="C:cell outer membrane"/>
    <property type="evidence" value="ECO:0007669"/>
    <property type="project" value="UniProtKB-SubCell"/>
</dbReference>
<keyword evidence="3" id="KW-0732">Signal</keyword>
<dbReference type="RefSeq" id="WP_091380652.1">
    <property type="nucleotide sequence ID" value="NZ_LT629740.1"/>
</dbReference>
<dbReference type="CDD" id="cd08977">
    <property type="entry name" value="SusD"/>
    <property type="match status" value="1"/>
</dbReference>
<dbReference type="AlphaFoldDB" id="A0A1H1ZNY0"/>
<dbReference type="OrthoDB" id="621570at2"/>
<comment type="similarity">
    <text evidence="2">Belongs to the SusD family.</text>
</comment>
<dbReference type="InterPro" id="IPR033985">
    <property type="entry name" value="SusD-like_N"/>
</dbReference>
<evidence type="ECO:0000313" key="9">
    <source>
        <dbReference type="Proteomes" id="UP000199679"/>
    </source>
</evidence>